<accession>A0ABR1JHF7</accession>
<organism evidence="2 3">
    <name type="scientific">Marasmiellus scandens</name>
    <dbReference type="NCBI Taxonomy" id="2682957"/>
    <lineage>
        <taxon>Eukaryota</taxon>
        <taxon>Fungi</taxon>
        <taxon>Dikarya</taxon>
        <taxon>Basidiomycota</taxon>
        <taxon>Agaricomycotina</taxon>
        <taxon>Agaricomycetes</taxon>
        <taxon>Agaricomycetidae</taxon>
        <taxon>Agaricales</taxon>
        <taxon>Marasmiineae</taxon>
        <taxon>Omphalotaceae</taxon>
        <taxon>Marasmiellus</taxon>
    </lineage>
</organism>
<protein>
    <recommendedName>
        <fullName evidence="4">Spherulin 4</fullName>
    </recommendedName>
</protein>
<dbReference type="PANTHER" id="PTHR35040:SF9">
    <property type="entry name" value="4-LIKE CELL SURFACE PROTEIN, PUTATIVE (AFU_ORTHOLOGUE AFUA_4G14080)-RELATED"/>
    <property type="match status" value="1"/>
</dbReference>
<dbReference type="PANTHER" id="PTHR35040">
    <property type="match status" value="1"/>
</dbReference>
<sequence length="264" mass="28315">MQFKFLSALVSTLLVYHSTGVSAQLTTGAIFPLYINPGGTSCSGWSEIIDSISANPTLPFYLIVNPNSGPVANPDSGYQTCIPRVRSLSDNVRVVGYVATGNGNKSPDAVANEVETYMGWGAAYRPTGIFFDEVSATTGNVQLYSSYASQVRQDFGSDSFVILNPGVPVSVDDYFDFADLIITTENFYNDFNPSSLQISATKPASKQAVLLHTGPQSLPTSLIDQLTGLGIGALFITNMDQADAYDTVPSYWSEFCAELVSSQT</sequence>
<comment type="caution">
    <text evidence="2">The sequence shown here is derived from an EMBL/GenBank/DDBJ whole genome shotgun (WGS) entry which is preliminary data.</text>
</comment>
<dbReference type="EMBL" id="JBANRG010000015">
    <property type="protein sequence ID" value="KAK7460534.1"/>
    <property type="molecule type" value="Genomic_DNA"/>
</dbReference>
<evidence type="ECO:0000256" key="1">
    <source>
        <dbReference type="SAM" id="SignalP"/>
    </source>
</evidence>
<name>A0ABR1JHF7_9AGAR</name>
<dbReference type="InterPro" id="IPR021986">
    <property type="entry name" value="Spherulin4"/>
</dbReference>
<evidence type="ECO:0008006" key="4">
    <source>
        <dbReference type="Google" id="ProtNLM"/>
    </source>
</evidence>
<feature type="signal peptide" evidence="1">
    <location>
        <begin position="1"/>
        <end position="23"/>
    </location>
</feature>
<feature type="chain" id="PRO_5046735533" description="Spherulin 4" evidence="1">
    <location>
        <begin position="24"/>
        <end position="264"/>
    </location>
</feature>
<keyword evidence="3" id="KW-1185">Reference proteome</keyword>
<gene>
    <name evidence="2" type="ORF">VKT23_009255</name>
</gene>
<keyword evidence="1" id="KW-0732">Signal</keyword>
<dbReference type="Pfam" id="PF12138">
    <property type="entry name" value="Spherulin4"/>
    <property type="match status" value="1"/>
</dbReference>
<reference evidence="2 3" key="1">
    <citation type="submission" date="2024-01" db="EMBL/GenBank/DDBJ databases">
        <title>A draft genome for the cacao thread blight pathogen Marasmiellus scandens.</title>
        <authorList>
            <person name="Baruah I.K."/>
            <person name="Leung J."/>
            <person name="Bukari Y."/>
            <person name="Amoako-Attah I."/>
            <person name="Meinhardt L.W."/>
            <person name="Bailey B.A."/>
            <person name="Cohen S.P."/>
        </authorList>
    </citation>
    <scope>NUCLEOTIDE SEQUENCE [LARGE SCALE GENOMIC DNA]</scope>
    <source>
        <strain evidence="2 3">GH-19</strain>
    </source>
</reference>
<dbReference type="Proteomes" id="UP001498398">
    <property type="component" value="Unassembled WGS sequence"/>
</dbReference>
<evidence type="ECO:0000313" key="2">
    <source>
        <dbReference type="EMBL" id="KAK7460534.1"/>
    </source>
</evidence>
<evidence type="ECO:0000313" key="3">
    <source>
        <dbReference type="Proteomes" id="UP001498398"/>
    </source>
</evidence>
<proteinExistence type="predicted"/>